<dbReference type="EMBL" id="LGRX02004250">
    <property type="protein sequence ID" value="KAK3280807.1"/>
    <property type="molecule type" value="Genomic_DNA"/>
</dbReference>
<protein>
    <submittedName>
        <fullName evidence="2">Uncharacterized protein</fullName>
    </submittedName>
</protein>
<feature type="compositionally biased region" description="Polar residues" evidence="1">
    <location>
        <begin position="148"/>
        <end position="160"/>
    </location>
</feature>
<feature type="region of interest" description="Disordered" evidence="1">
    <location>
        <begin position="120"/>
        <end position="165"/>
    </location>
</feature>
<dbReference type="AlphaFoldDB" id="A0AAE0GME7"/>
<proteinExistence type="predicted"/>
<dbReference type="Proteomes" id="UP001190700">
    <property type="component" value="Unassembled WGS sequence"/>
</dbReference>
<keyword evidence="3" id="KW-1185">Reference proteome</keyword>
<evidence type="ECO:0000256" key="1">
    <source>
        <dbReference type="SAM" id="MobiDB-lite"/>
    </source>
</evidence>
<evidence type="ECO:0000313" key="3">
    <source>
        <dbReference type="Proteomes" id="UP001190700"/>
    </source>
</evidence>
<reference evidence="2 3" key="1">
    <citation type="journal article" date="2015" name="Genome Biol. Evol.">
        <title>Comparative Genomics of a Bacterivorous Green Alga Reveals Evolutionary Causalities and Consequences of Phago-Mixotrophic Mode of Nutrition.</title>
        <authorList>
            <person name="Burns J.A."/>
            <person name="Paasch A."/>
            <person name="Narechania A."/>
            <person name="Kim E."/>
        </authorList>
    </citation>
    <scope>NUCLEOTIDE SEQUENCE [LARGE SCALE GENOMIC DNA]</scope>
    <source>
        <strain evidence="2 3">PLY_AMNH</strain>
    </source>
</reference>
<accession>A0AAE0GME7</accession>
<evidence type="ECO:0000313" key="2">
    <source>
        <dbReference type="EMBL" id="KAK3280807.1"/>
    </source>
</evidence>
<sequence>MNLKDLLDCTGKLGRFKQGPTASALRHQKELLNGLKAFIPWSQQLSERRQQLLMETVVDTTAKIFEKVGQKLQLGPTVTIPRPSATAVNAGVIRKTFLAAVLKATEALVVDWDKEDEVGMLSEDEEEEEEHDSPPKRKRPPKHVSFSPEPSTKQHSSPATSRRRAKALGRVRRAYRAALRIAKAVEEFPHAFGDEMEWSIRPSACPDIADQVTNDCKIATLDDLEDARDCAPASLEKYIAFLRGSAVIWHAHLCKCPEVNTDSLPDPRKENWLEEIPAGKALFREDAGPGAGEKVANNDSIGKQRGVLDAAAKAFNGDYFAADLVQHSSGATGNLHVAAGPLQGLNLALPQPVETAQPEYPEMFQTHDGRVLTRPPKQYTKEEFGYRLLQFARGMPDSFEREIHFYHMYVLDLFAKMDSYDVKCVAEYDKYIRQRIASSFILSWNPDMLDATWTRFIQARRDAGQATSKTAGIGKQMDPAGRKRLRSRRVRFFPASSGTRGNALRRRASFRTSVLPVVVTTGRRTTPVSDAIGFDRRGRNDRPTPVDLVDDTVQRGVSTSDVEEPALSSWGASSGLTPIRVDVTVAQGAGWQFDPAGVDMSGENYVKTGFEHKVDELHEEELRLKRVVPIPPHLAEAVHGEELWTRTTQNLRRSVWSTTTPKMMIGL</sequence>
<organism evidence="2 3">
    <name type="scientific">Cymbomonas tetramitiformis</name>
    <dbReference type="NCBI Taxonomy" id="36881"/>
    <lineage>
        <taxon>Eukaryota</taxon>
        <taxon>Viridiplantae</taxon>
        <taxon>Chlorophyta</taxon>
        <taxon>Pyramimonadophyceae</taxon>
        <taxon>Pyramimonadales</taxon>
        <taxon>Pyramimonadaceae</taxon>
        <taxon>Cymbomonas</taxon>
    </lineage>
</organism>
<feature type="compositionally biased region" description="Acidic residues" evidence="1">
    <location>
        <begin position="120"/>
        <end position="131"/>
    </location>
</feature>
<comment type="caution">
    <text evidence="2">The sequence shown here is derived from an EMBL/GenBank/DDBJ whole genome shotgun (WGS) entry which is preliminary data.</text>
</comment>
<gene>
    <name evidence="2" type="ORF">CYMTET_11371</name>
</gene>
<name>A0AAE0GME7_9CHLO</name>